<keyword evidence="8" id="KW-0479">Metal-binding</keyword>
<keyword evidence="10" id="KW-0460">Magnesium</keyword>
<dbReference type="EMBL" id="PEXV01000153">
    <property type="protein sequence ID" value="PIS41128.1"/>
    <property type="molecule type" value="Genomic_DNA"/>
</dbReference>
<evidence type="ECO:0000313" key="14">
    <source>
        <dbReference type="Proteomes" id="UP000228711"/>
    </source>
</evidence>
<comment type="cofactor">
    <cofactor evidence="1">
        <name>Ca(2+)</name>
        <dbReference type="ChEBI" id="CHEBI:29108"/>
    </cofactor>
</comment>
<comment type="similarity">
    <text evidence="5">Belongs to the transketolase family.</text>
</comment>
<dbReference type="InterPro" id="IPR005475">
    <property type="entry name" value="Transketolase-like_Pyr-bd"/>
</dbReference>
<dbReference type="Pfam" id="PF02780">
    <property type="entry name" value="Transketolase_C"/>
    <property type="match status" value="1"/>
</dbReference>
<proteinExistence type="inferred from homology"/>
<dbReference type="SUPFAM" id="SSF52922">
    <property type="entry name" value="TK C-terminal domain-like"/>
    <property type="match status" value="1"/>
</dbReference>
<evidence type="ECO:0000256" key="10">
    <source>
        <dbReference type="ARBA" id="ARBA00022842"/>
    </source>
</evidence>
<evidence type="ECO:0000256" key="8">
    <source>
        <dbReference type="ARBA" id="ARBA00022723"/>
    </source>
</evidence>
<dbReference type="PANTHER" id="PTHR43195">
    <property type="entry name" value="TRANSKETOLASE"/>
    <property type="match status" value="1"/>
</dbReference>
<evidence type="ECO:0000256" key="5">
    <source>
        <dbReference type="ARBA" id="ARBA00007131"/>
    </source>
</evidence>
<keyword evidence="11" id="KW-0786">Thiamine pyrophosphate</keyword>
<dbReference type="SUPFAM" id="SSF52518">
    <property type="entry name" value="Thiamin diphosphate-binding fold (THDP-binding)"/>
    <property type="match status" value="2"/>
</dbReference>
<dbReference type="InterPro" id="IPR005474">
    <property type="entry name" value="Transketolase_N"/>
</dbReference>
<dbReference type="CDD" id="cd07033">
    <property type="entry name" value="TPP_PYR_DXS_TK_like"/>
    <property type="match status" value="1"/>
</dbReference>
<dbReference type="InterPro" id="IPR020826">
    <property type="entry name" value="Transketolase_BS"/>
</dbReference>
<dbReference type="InterPro" id="IPR009014">
    <property type="entry name" value="Transketo_C/PFOR_II"/>
</dbReference>
<evidence type="ECO:0000256" key="9">
    <source>
        <dbReference type="ARBA" id="ARBA00022837"/>
    </source>
</evidence>
<comment type="cofactor">
    <cofactor evidence="3">
        <name>Mg(2+)</name>
        <dbReference type="ChEBI" id="CHEBI:18420"/>
    </cofactor>
</comment>
<evidence type="ECO:0000256" key="1">
    <source>
        <dbReference type="ARBA" id="ARBA00001913"/>
    </source>
</evidence>
<accession>A0A2H0YRL1</accession>
<name>A0A2H0YRL1_9BACT</name>
<reference evidence="14" key="1">
    <citation type="submission" date="2017-09" db="EMBL/GenBank/DDBJ databases">
        <title>Depth-based differentiation of microbial function through sediment-hosted aquifers and enrichment of novel symbionts in the deep terrestrial subsurface.</title>
        <authorList>
            <person name="Probst A.J."/>
            <person name="Ladd B."/>
            <person name="Jarett J.K."/>
            <person name="Geller-Mcgrath D.E."/>
            <person name="Sieber C.M.K."/>
            <person name="Emerson J.B."/>
            <person name="Anantharaman K."/>
            <person name="Thomas B.C."/>
            <person name="Malmstrom R."/>
            <person name="Stieglmeier M."/>
            <person name="Klingl A."/>
            <person name="Woyke T."/>
            <person name="Ryan C.M."/>
            <person name="Banfield J.F."/>
        </authorList>
    </citation>
    <scope>NUCLEOTIDE SEQUENCE [LARGE SCALE GENOMIC DNA]</scope>
</reference>
<comment type="cofactor">
    <cofactor evidence="4">
        <name>thiamine diphosphate</name>
        <dbReference type="ChEBI" id="CHEBI:58937"/>
    </cofactor>
</comment>
<dbReference type="SMART" id="SM00861">
    <property type="entry name" value="Transket_pyr"/>
    <property type="match status" value="1"/>
</dbReference>
<dbReference type="GO" id="GO:0005737">
    <property type="term" value="C:cytoplasm"/>
    <property type="evidence" value="ECO:0007669"/>
    <property type="project" value="UniProtKB-ARBA"/>
</dbReference>
<gene>
    <name evidence="13" type="ORF">COT25_04840</name>
</gene>
<evidence type="ECO:0000256" key="11">
    <source>
        <dbReference type="ARBA" id="ARBA00023052"/>
    </source>
</evidence>
<evidence type="ECO:0000256" key="6">
    <source>
        <dbReference type="ARBA" id="ARBA00011738"/>
    </source>
</evidence>
<evidence type="ECO:0000256" key="4">
    <source>
        <dbReference type="ARBA" id="ARBA00001964"/>
    </source>
</evidence>
<dbReference type="InterPro" id="IPR029061">
    <property type="entry name" value="THDP-binding"/>
</dbReference>
<dbReference type="GO" id="GO:0004802">
    <property type="term" value="F:transketolase activity"/>
    <property type="evidence" value="ECO:0007669"/>
    <property type="project" value="TreeGrafter"/>
</dbReference>
<dbReference type="FunFam" id="3.40.50.970:FF:000129">
    <property type="entry name" value="Transketolase"/>
    <property type="match status" value="1"/>
</dbReference>
<keyword evidence="7" id="KW-0808">Transferase</keyword>
<dbReference type="NCBIfam" id="NF004559">
    <property type="entry name" value="PRK05899.2-5"/>
    <property type="match status" value="1"/>
</dbReference>
<evidence type="ECO:0000259" key="12">
    <source>
        <dbReference type="SMART" id="SM00861"/>
    </source>
</evidence>
<dbReference type="AlphaFoldDB" id="A0A2H0YRL1"/>
<keyword evidence="9" id="KW-0106">Calcium</keyword>
<dbReference type="InterPro" id="IPR033248">
    <property type="entry name" value="Transketolase_C"/>
</dbReference>
<evidence type="ECO:0000313" key="13">
    <source>
        <dbReference type="EMBL" id="PIS41128.1"/>
    </source>
</evidence>
<dbReference type="Proteomes" id="UP000228711">
    <property type="component" value="Unassembled WGS sequence"/>
</dbReference>
<evidence type="ECO:0000256" key="7">
    <source>
        <dbReference type="ARBA" id="ARBA00022679"/>
    </source>
</evidence>
<dbReference type="PROSITE" id="PS00802">
    <property type="entry name" value="TRANSKETOLASE_2"/>
    <property type="match status" value="1"/>
</dbReference>
<dbReference type="Gene3D" id="3.40.50.920">
    <property type="match status" value="1"/>
</dbReference>
<comment type="caution">
    <text evidence="13">The sequence shown here is derived from an EMBL/GenBank/DDBJ whole genome shotgun (WGS) entry which is preliminary data.</text>
</comment>
<dbReference type="Pfam" id="PF02779">
    <property type="entry name" value="Transket_pyr"/>
    <property type="match status" value="1"/>
</dbReference>
<dbReference type="Gene3D" id="3.40.50.970">
    <property type="match status" value="2"/>
</dbReference>
<dbReference type="PANTHER" id="PTHR43195:SF1">
    <property type="entry name" value="FI06132P-RELATED"/>
    <property type="match status" value="1"/>
</dbReference>
<dbReference type="GO" id="GO:0030976">
    <property type="term" value="F:thiamine pyrophosphate binding"/>
    <property type="evidence" value="ECO:0007669"/>
    <property type="project" value="TreeGrafter"/>
</dbReference>
<protein>
    <submittedName>
        <fullName evidence="13">Transketolase</fullName>
    </submittedName>
</protein>
<sequence>MKFPHTEAPTGSLGQGLSVGVGLALHGSYVNKLRYKTYVLLGDSEMAEGQIWEAAEIATQYKLCNLIGILDMNRLGQSGPTMDGRNAKKYERKLKAFGWETTICNGHNIRDIQRAFKRATRARAPFMIIANTIKGKGVTFIEDKEGWHGKPLTLEQKNIAVKALGNINLSAHGKITTPHLVKKKKLRHGPVGKIDYQQGDKIAPRVAYGNALIRLYPKYPELIVLDAEVSNSTKTDSFKKRYPRTYFEMYIAEQNMVSVGLGMARQGSIPVINSFASFLTRAHDQIRMSQYAKQHIIYVGSHAGTSIGHDGPSQMGLADLSFFRSLFNSTVLYPSDAVSAEKCTELALKQKGVVYIRNTRMKLPVLYANTEKFEVGGSKTLRTHKKDIATIFVAGVTVHEALLAHQQLLKERLYVRVIDLYSLKPIDNKTIRKAAKETKLLLTVEDHVAEGGLSDAVRSVFSHNTPDMYSLAVTKSPQSAQPHELLAYESIDSSAIIRTVKRLIKK</sequence>
<dbReference type="Pfam" id="PF00456">
    <property type="entry name" value="Transketolase_N"/>
    <property type="match status" value="1"/>
</dbReference>
<organism evidence="13 14">
    <name type="scientific">Candidatus Kerfeldbacteria bacterium CG08_land_8_20_14_0_20_42_7</name>
    <dbReference type="NCBI Taxonomy" id="2014245"/>
    <lineage>
        <taxon>Bacteria</taxon>
        <taxon>Candidatus Kerfeldiibacteriota</taxon>
    </lineage>
</organism>
<dbReference type="GO" id="GO:0046872">
    <property type="term" value="F:metal ion binding"/>
    <property type="evidence" value="ECO:0007669"/>
    <property type="project" value="UniProtKB-KW"/>
</dbReference>
<feature type="domain" description="Transketolase-like pyrimidine-binding" evidence="12">
    <location>
        <begin position="202"/>
        <end position="365"/>
    </location>
</feature>
<dbReference type="InterPro" id="IPR051424">
    <property type="entry name" value="Transketolase-like"/>
</dbReference>
<comment type="cofactor">
    <cofactor evidence="2">
        <name>Mn(2+)</name>
        <dbReference type="ChEBI" id="CHEBI:29035"/>
    </cofactor>
</comment>
<comment type="subunit">
    <text evidence="6">Homodimer.</text>
</comment>
<evidence type="ECO:0000256" key="3">
    <source>
        <dbReference type="ARBA" id="ARBA00001946"/>
    </source>
</evidence>
<evidence type="ECO:0000256" key="2">
    <source>
        <dbReference type="ARBA" id="ARBA00001936"/>
    </source>
</evidence>